<keyword evidence="3" id="KW-1185">Reference proteome</keyword>
<dbReference type="Pfam" id="PF19480">
    <property type="entry name" value="DUF6016"/>
    <property type="match status" value="1"/>
</dbReference>
<dbReference type="InterPro" id="IPR027565">
    <property type="entry name" value="Cupin_WbuC"/>
</dbReference>
<sequence>MLLDQALFTELLATAAQQPRRRTFLNLHQNFAEPVQRVVIAMHADSYVPPHRHTEPQQWELFVMLAGAVDFLQFDDAGTVTARRQLSAGSALTGLELAPRQWHTVVARAPGAVFLEVKQGPFDPAQPRHFAPFAPTEQDAQASFFQQWLCAATVGDVSPTWQEIAG</sequence>
<dbReference type="NCBIfam" id="TIGR04366">
    <property type="entry name" value="cupin_WbuC"/>
    <property type="match status" value="1"/>
</dbReference>
<dbReference type="InterPro" id="IPR046058">
    <property type="entry name" value="WbuC_cupin"/>
</dbReference>
<accession>A0ABV6B9X3</accession>
<protein>
    <submittedName>
        <fullName evidence="2">WbuC family cupin fold metalloprotein</fullName>
    </submittedName>
</protein>
<dbReference type="CDD" id="cd07005">
    <property type="entry name" value="cupin_WbuC-like"/>
    <property type="match status" value="1"/>
</dbReference>
<dbReference type="RefSeq" id="WP_377241126.1">
    <property type="nucleotide sequence ID" value="NZ_JBHLXP010000001.1"/>
</dbReference>
<proteinExistence type="predicted"/>
<dbReference type="SUPFAM" id="SSF51182">
    <property type="entry name" value="RmlC-like cupins"/>
    <property type="match status" value="1"/>
</dbReference>
<dbReference type="InterPro" id="IPR014710">
    <property type="entry name" value="RmlC-like_jellyroll"/>
</dbReference>
<gene>
    <name evidence="2" type="ORF">ACFFJP_05105</name>
</gene>
<dbReference type="Proteomes" id="UP001589813">
    <property type="component" value="Unassembled WGS sequence"/>
</dbReference>
<feature type="domain" description="Cupin fold metalloprotein WbuC cupin" evidence="1">
    <location>
        <begin position="3"/>
        <end position="86"/>
    </location>
</feature>
<dbReference type="Gene3D" id="2.60.120.10">
    <property type="entry name" value="Jelly Rolls"/>
    <property type="match status" value="1"/>
</dbReference>
<evidence type="ECO:0000313" key="2">
    <source>
        <dbReference type="EMBL" id="MFC0047661.1"/>
    </source>
</evidence>
<evidence type="ECO:0000259" key="1">
    <source>
        <dbReference type="Pfam" id="PF19480"/>
    </source>
</evidence>
<organism evidence="2 3">
    <name type="scientific">Rheinheimera tilapiae</name>
    <dbReference type="NCBI Taxonomy" id="875043"/>
    <lineage>
        <taxon>Bacteria</taxon>
        <taxon>Pseudomonadati</taxon>
        <taxon>Pseudomonadota</taxon>
        <taxon>Gammaproteobacteria</taxon>
        <taxon>Chromatiales</taxon>
        <taxon>Chromatiaceae</taxon>
        <taxon>Rheinheimera</taxon>
    </lineage>
</organism>
<dbReference type="EMBL" id="JBHLXP010000001">
    <property type="protein sequence ID" value="MFC0047661.1"/>
    <property type="molecule type" value="Genomic_DNA"/>
</dbReference>
<name>A0ABV6B9X3_9GAMM</name>
<reference evidence="2 3" key="1">
    <citation type="submission" date="2024-09" db="EMBL/GenBank/DDBJ databases">
        <authorList>
            <person name="Sun Q."/>
            <person name="Mori K."/>
        </authorList>
    </citation>
    <scope>NUCLEOTIDE SEQUENCE [LARGE SCALE GENOMIC DNA]</scope>
    <source>
        <strain evidence="2 3">KCTC 23315</strain>
    </source>
</reference>
<evidence type="ECO:0000313" key="3">
    <source>
        <dbReference type="Proteomes" id="UP001589813"/>
    </source>
</evidence>
<dbReference type="InterPro" id="IPR011051">
    <property type="entry name" value="RmlC_Cupin_sf"/>
</dbReference>
<comment type="caution">
    <text evidence="2">The sequence shown here is derived from an EMBL/GenBank/DDBJ whole genome shotgun (WGS) entry which is preliminary data.</text>
</comment>